<feature type="region of interest" description="Disordered" evidence="1">
    <location>
        <begin position="1177"/>
        <end position="1233"/>
    </location>
</feature>
<feature type="compositionally biased region" description="Low complexity" evidence="1">
    <location>
        <begin position="731"/>
        <end position="741"/>
    </location>
</feature>
<feature type="compositionally biased region" description="Basic and acidic residues" evidence="1">
    <location>
        <begin position="361"/>
        <end position="381"/>
    </location>
</feature>
<feature type="compositionally biased region" description="Basic residues" evidence="1">
    <location>
        <begin position="350"/>
        <end position="360"/>
    </location>
</feature>
<name>A0A1E7ERV3_9STRA</name>
<evidence type="ECO:0000313" key="3">
    <source>
        <dbReference type="Proteomes" id="UP000095751"/>
    </source>
</evidence>
<feature type="region of interest" description="Disordered" evidence="1">
    <location>
        <begin position="716"/>
        <end position="741"/>
    </location>
</feature>
<feature type="region of interest" description="Disordered" evidence="1">
    <location>
        <begin position="555"/>
        <end position="619"/>
    </location>
</feature>
<evidence type="ECO:0000313" key="2">
    <source>
        <dbReference type="EMBL" id="OEU08750.1"/>
    </source>
</evidence>
<feature type="compositionally biased region" description="Low complexity" evidence="1">
    <location>
        <begin position="1"/>
        <end position="26"/>
    </location>
</feature>
<feature type="region of interest" description="Disordered" evidence="1">
    <location>
        <begin position="1"/>
        <end position="47"/>
    </location>
</feature>
<protein>
    <submittedName>
        <fullName evidence="2">Uncharacterized protein</fullName>
    </submittedName>
</protein>
<feature type="compositionally biased region" description="Acidic residues" evidence="1">
    <location>
        <begin position="574"/>
        <end position="587"/>
    </location>
</feature>
<dbReference type="KEGG" id="fcy:FRACYDRAFT_249656"/>
<dbReference type="Proteomes" id="UP000095751">
    <property type="component" value="Unassembled WGS sequence"/>
</dbReference>
<feature type="compositionally biased region" description="Low complexity" evidence="1">
    <location>
        <begin position="415"/>
        <end position="425"/>
    </location>
</feature>
<feature type="compositionally biased region" description="Low complexity" evidence="1">
    <location>
        <begin position="328"/>
        <end position="337"/>
    </location>
</feature>
<feature type="compositionally biased region" description="Polar residues" evidence="1">
    <location>
        <begin position="1203"/>
        <end position="1214"/>
    </location>
</feature>
<keyword evidence="3" id="KW-1185">Reference proteome</keyword>
<feature type="compositionally biased region" description="Basic and acidic residues" evidence="1">
    <location>
        <begin position="595"/>
        <end position="619"/>
    </location>
</feature>
<evidence type="ECO:0000256" key="1">
    <source>
        <dbReference type="SAM" id="MobiDB-lite"/>
    </source>
</evidence>
<organism evidence="2 3">
    <name type="scientific">Fragilariopsis cylindrus CCMP1102</name>
    <dbReference type="NCBI Taxonomy" id="635003"/>
    <lineage>
        <taxon>Eukaryota</taxon>
        <taxon>Sar</taxon>
        <taxon>Stramenopiles</taxon>
        <taxon>Ochrophyta</taxon>
        <taxon>Bacillariophyta</taxon>
        <taxon>Bacillariophyceae</taxon>
        <taxon>Bacillariophycidae</taxon>
        <taxon>Bacillariales</taxon>
        <taxon>Bacillariaceae</taxon>
        <taxon>Fragilariopsis</taxon>
    </lineage>
</organism>
<dbReference type="SUPFAM" id="SSF48371">
    <property type="entry name" value="ARM repeat"/>
    <property type="match status" value="1"/>
</dbReference>
<dbReference type="InterPro" id="IPR016024">
    <property type="entry name" value="ARM-type_fold"/>
</dbReference>
<accession>A0A1E7ERV3</accession>
<proteinExistence type="predicted"/>
<gene>
    <name evidence="2" type="ORF">FRACYDRAFT_249656</name>
</gene>
<feature type="compositionally biased region" description="Low complexity" evidence="1">
    <location>
        <begin position="236"/>
        <end position="259"/>
    </location>
</feature>
<feature type="compositionally biased region" description="Acidic residues" evidence="1">
    <location>
        <begin position="1177"/>
        <end position="1189"/>
    </location>
</feature>
<feature type="compositionally biased region" description="Low complexity" evidence="1">
    <location>
        <begin position="462"/>
        <end position="489"/>
    </location>
</feature>
<feature type="compositionally biased region" description="Low complexity" evidence="1">
    <location>
        <begin position="388"/>
        <end position="407"/>
    </location>
</feature>
<reference evidence="2 3" key="1">
    <citation type="submission" date="2016-09" db="EMBL/GenBank/DDBJ databases">
        <title>Extensive genetic diversity and differential bi-allelic expression allows diatom success in the polar Southern Ocean.</title>
        <authorList>
            <consortium name="DOE Joint Genome Institute"/>
            <person name="Mock T."/>
            <person name="Otillar R.P."/>
            <person name="Strauss J."/>
            <person name="Dupont C."/>
            <person name="Frickenhaus S."/>
            <person name="Maumus F."/>
            <person name="Mcmullan M."/>
            <person name="Sanges R."/>
            <person name="Schmutz J."/>
            <person name="Toseland A."/>
            <person name="Valas R."/>
            <person name="Veluchamy A."/>
            <person name="Ward B.J."/>
            <person name="Allen A."/>
            <person name="Barry K."/>
            <person name="Falciatore A."/>
            <person name="Ferrante M."/>
            <person name="Fortunato A.E."/>
            <person name="Gloeckner G."/>
            <person name="Gruber A."/>
            <person name="Hipkin R."/>
            <person name="Janech M."/>
            <person name="Kroth P."/>
            <person name="Leese F."/>
            <person name="Lindquist E."/>
            <person name="Lyon B.R."/>
            <person name="Martin J."/>
            <person name="Mayer C."/>
            <person name="Parker M."/>
            <person name="Quesneville H."/>
            <person name="Raymond J."/>
            <person name="Uhlig C."/>
            <person name="Valentin K.U."/>
            <person name="Worden A.Z."/>
            <person name="Armbrust E.V."/>
            <person name="Bowler C."/>
            <person name="Green B."/>
            <person name="Moulton V."/>
            <person name="Van Oosterhout C."/>
            <person name="Grigoriev I."/>
        </authorList>
    </citation>
    <scope>NUCLEOTIDE SEQUENCE [LARGE SCALE GENOMIC DNA]</scope>
    <source>
        <strain evidence="2 3">CCMP1102</strain>
    </source>
</reference>
<feature type="region of interest" description="Disordered" evidence="1">
    <location>
        <begin position="801"/>
        <end position="820"/>
    </location>
</feature>
<sequence>MVFRVNNNNSNNSSNNTVTTRSDTTTIPYKLQPQPPQRRPQLHHVPQQQRQRHLVQRQLVSDFSTLDLFHGSGDEKAGIFFRLATVADRRKQGETNTNTNNTKYGGSSTPGILKGVISNHSSSFNNNNKLYRNVFVGKDIIDSIILDGRLLDESQTSNSNSNSRKRKEVVLLGNILAHKLNLFSNVNGIKKKMKMNSNQKKNAGIAQTLLLGGSCGIEEEECETTAPLSVCTTTTTSFGTSSSNNTNATNNNKQQQQQQRRGHEHYYLPSPPSIIVDNRGSGSMITTTRRRLLPSPPSIICPTFNGSNSSSSSSSTEEKNIPAPPFAGSTSRTSSNNGRGGGNGGEQKKNIKKSKRSKNKNNKEKKCIKKNEDKNQKKSAFEEMFAAPPSSSSSPSSSPLTSSFSSSPKKKKSTKSSSTKTSSLSPKKKKKKNSDKASLSDGDETSNDKSPSLKPRKKKKTTMSSSSSSESKSSKLKSAATTTTKTTKTTTKDRLLPVIKDQLRLNHSDDVVGNYDYVVNELQYFISKTMIPQNNMLSSAPSVTMLASRKNSLLPSDISIDDDDNNKGGSIDQSYDDDDSDNGDNENTDNSNSIDDDRNSSDDDKDRNEEDSDPGDHFMSLDELITSNALLPTDGDENNSVWTEFITGKKTSTSTRVETTTSNTLKDTACTTNTIKKYKSKTISTTVNTVEEDAEYEENDIKKTIASITVTTRKNQQQERVWKGPAPLVDGNSSSSGSSNNVEIDLSDYDWQTHNTRDQEVEFMVPAMELPTVDNRSVPTFDDVDIVDDIPIEKEQQPYLHVHRSSCDSSKNPVDNEEDDDDDIIVSYDISTMVEHRQLYDEDNFSNDKKQHTNVKAVATKHRLARGVRNASSILPNFPPDDEEQENNDEIYLFGEELRQSGNFDHSGNDYSYSGASCSSNSSDIMQAIEDDQFYQEAIHDRNFNGVCNYITGATSPPPPPPPAIPAIPNSMMKTSTMVLDDETTIDDVDNAFHSSLPKLDEFSVHDGDADYDEDTSYSSYVGSYLGSYVGSSIFDSNILDGNGDDDQYDDDYTYVTVAEEGTEEGEEGSCFEEETVCSESIAEDQTDNYQDPRKFRSAKSLKYGPGPELESEQEAKLSKRMLSLRTDSMPPICEDQSYCEDENQSYHEDQSHCGNQSHSEDHRPCVSFQRKTVPVDDDEMTQITMDEDYSNRNPSRRSNRRLSVTSENDSLHQGYSHPMKEEDNGNDSNWVPSEFSSERIKQILQKGLTSNKYDIVWGAMDQLRIIVDAGGQSRTELVKLCGVMNIIGAMEQHFETEEIQSLCCLVLGQLASSNIDTKNHIDLWGGTELIKQSMKRHAHSDEIRERGRAALATLSSRW</sequence>
<feature type="region of interest" description="Disordered" evidence="1">
    <location>
        <begin position="236"/>
        <end position="489"/>
    </location>
</feature>
<dbReference type="InParanoid" id="A0A1E7ERV3"/>
<dbReference type="EMBL" id="KV784379">
    <property type="protein sequence ID" value="OEU08750.1"/>
    <property type="molecule type" value="Genomic_DNA"/>
</dbReference>